<evidence type="ECO:0000256" key="2">
    <source>
        <dbReference type="ARBA" id="ARBA00022448"/>
    </source>
</evidence>
<evidence type="ECO:0000256" key="1">
    <source>
        <dbReference type="ARBA" id="ARBA00004651"/>
    </source>
</evidence>
<protein>
    <submittedName>
        <fullName evidence="10">Sugar ABC transporter permease</fullName>
    </submittedName>
</protein>
<feature type="transmembrane region" description="Helical" evidence="7">
    <location>
        <begin position="36"/>
        <end position="59"/>
    </location>
</feature>
<accession>A0ABP5KDR3</accession>
<dbReference type="Proteomes" id="UP001500575">
    <property type="component" value="Unassembled WGS sequence"/>
</dbReference>
<evidence type="ECO:0000313" key="11">
    <source>
        <dbReference type="Proteomes" id="UP001500575"/>
    </source>
</evidence>
<dbReference type="CDD" id="cd06261">
    <property type="entry name" value="TM_PBP2"/>
    <property type="match status" value="1"/>
</dbReference>
<feature type="transmembrane region" description="Helical" evidence="7">
    <location>
        <begin position="314"/>
        <end position="336"/>
    </location>
</feature>
<dbReference type="PANTHER" id="PTHR43227">
    <property type="entry name" value="BLL4140 PROTEIN"/>
    <property type="match status" value="1"/>
</dbReference>
<sequence>MSDVETKPTPPPPADGQTAPVAEGPEPSAAGGARPAMIAIGIAGLVLTCWFLGNLFLAFAYKPGWFFDSKILIGVIALVAGVGGAYVLFFFLNMAIEGLPQKTAERVYPYAYLLPGLGLITLMLLYPTVQTINYSFANADSTEYIGFDNYVDIFGDSEFRISIFNNLLWLLIVPVVTVLLGLMVAVLSDKLSARGEKISKSTIFLPMAISFVGASTIWNLVYDYSSGDQQIGLLNAIWTTLGGSPQAWLDISTGRLNSILLMVILIWLQVGFAMILLSSAIKGVPEDTIEAARIDGATEWQIFMQVVVPQIKGTLITVFITVVILVLKVFDIVYVLKGQGRDKTNVIANLFFNELFANDQAGRASAVVVVLLVLVLPVLWYQVRHFRAEEANR</sequence>
<dbReference type="EMBL" id="BAAAQQ010000013">
    <property type="protein sequence ID" value="GAA2129053.1"/>
    <property type="molecule type" value="Genomic_DNA"/>
</dbReference>
<evidence type="ECO:0000256" key="8">
    <source>
        <dbReference type="SAM" id="MobiDB-lite"/>
    </source>
</evidence>
<dbReference type="SUPFAM" id="SSF160964">
    <property type="entry name" value="MalF N-terminal region-like"/>
    <property type="match status" value="1"/>
</dbReference>
<keyword evidence="2 7" id="KW-0813">Transport</keyword>
<dbReference type="PANTHER" id="PTHR43227:SF8">
    <property type="entry name" value="DIACETYLCHITOBIOSE UPTAKE SYSTEM PERMEASE PROTEIN DASB"/>
    <property type="match status" value="1"/>
</dbReference>
<organism evidence="10 11">
    <name type="scientific">Nocardioides bigeumensis</name>
    <dbReference type="NCBI Taxonomy" id="433657"/>
    <lineage>
        <taxon>Bacteria</taxon>
        <taxon>Bacillati</taxon>
        <taxon>Actinomycetota</taxon>
        <taxon>Actinomycetes</taxon>
        <taxon>Propionibacteriales</taxon>
        <taxon>Nocardioidaceae</taxon>
        <taxon>Nocardioides</taxon>
    </lineage>
</organism>
<feature type="region of interest" description="Disordered" evidence="8">
    <location>
        <begin position="1"/>
        <end position="28"/>
    </location>
</feature>
<keyword evidence="6 7" id="KW-0472">Membrane</keyword>
<dbReference type="InterPro" id="IPR035906">
    <property type="entry name" value="MetI-like_sf"/>
</dbReference>
<evidence type="ECO:0000256" key="6">
    <source>
        <dbReference type="ARBA" id="ARBA00023136"/>
    </source>
</evidence>
<keyword evidence="3" id="KW-1003">Cell membrane</keyword>
<reference evidence="11" key="1">
    <citation type="journal article" date="2019" name="Int. J. Syst. Evol. Microbiol.">
        <title>The Global Catalogue of Microorganisms (GCM) 10K type strain sequencing project: providing services to taxonomists for standard genome sequencing and annotation.</title>
        <authorList>
            <consortium name="The Broad Institute Genomics Platform"/>
            <consortium name="The Broad Institute Genome Sequencing Center for Infectious Disease"/>
            <person name="Wu L."/>
            <person name="Ma J."/>
        </authorList>
    </citation>
    <scope>NUCLEOTIDE SEQUENCE [LARGE SCALE GENOMIC DNA]</scope>
    <source>
        <strain evidence="11">JCM 16021</strain>
    </source>
</reference>
<name>A0ABP5KDR3_9ACTN</name>
<dbReference type="PROSITE" id="PS50928">
    <property type="entry name" value="ABC_TM1"/>
    <property type="match status" value="1"/>
</dbReference>
<feature type="transmembrane region" description="Helical" evidence="7">
    <location>
        <begin position="107"/>
        <end position="126"/>
    </location>
</feature>
<feature type="domain" description="ABC transmembrane type-1" evidence="9">
    <location>
        <begin position="163"/>
        <end position="380"/>
    </location>
</feature>
<feature type="transmembrane region" description="Helical" evidence="7">
    <location>
        <begin position="167"/>
        <end position="187"/>
    </location>
</feature>
<keyword evidence="11" id="KW-1185">Reference proteome</keyword>
<evidence type="ECO:0000256" key="3">
    <source>
        <dbReference type="ARBA" id="ARBA00022475"/>
    </source>
</evidence>
<keyword evidence="4 7" id="KW-0812">Transmembrane</keyword>
<keyword evidence="5 7" id="KW-1133">Transmembrane helix</keyword>
<feature type="transmembrane region" description="Helical" evidence="7">
    <location>
        <begin position="203"/>
        <end position="221"/>
    </location>
</feature>
<dbReference type="Gene3D" id="1.10.3720.10">
    <property type="entry name" value="MetI-like"/>
    <property type="match status" value="1"/>
</dbReference>
<dbReference type="RefSeq" id="WP_344304624.1">
    <property type="nucleotide sequence ID" value="NZ_BAAAQQ010000013.1"/>
</dbReference>
<comment type="caution">
    <text evidence="10">The sequence shown here is derived from an EMBL/GenBank/DDBJ whole genome shotgun (WGS) entry which is preliminary data.</text>
</comment>
<evidence type="ECO:0000256" key="7">
    <source>
        <dbReference type="RuleBase" id="RU363032"/>
    </source>
</evidence>
<comment type="similarity">
    <text evidence="7">Belongs to the binding-protein-dependent transport system permease family.</text>
</comment>
<dbReference type="InterPro" id="IPR000515">
    <property type="entry name" value="MetI-like"/>
</dbReference>
<evidence type="ECO:0000313" key="10">
    <source>
        <dbReference type="EMBL" id="GAA2129053.1"/>
    </source>
</evidence>
<evidence type="ECO:0000256" key="5">
    <source>
        <dbReference type="ARBA" id="ARBA00022989"/>
    </source>
</evidence>
<evidence type="ECO:0000256" key="4">
    <source>
        <dbReference type="ARBA" id="ARBA00022692"/>
    </source>
</evidence>
<feature type="compositionally biased region" description="Low complexity" evidence="8">
    <location>
        <begin position="19"/>
        <end position="28"/>
    </location>
</feature>
<gene>
    <name evidence="10" type="ORF">GCM10009843_30220</name>
</gene>
<proteinExistence type="inferred from homology"/>
<feature type="transmembrane region" description="Helical" evidence="7">
    <location>
        <begin position="258"/>
        <end position="277"/>
    </location>
</feature>
<evidence type="ECO:0000259" key="9">
    <source>
        <dbReference type="PROSITE" id="PS50928"/>
    </source>
</evidence>
<dbReference type="SUPFAM" id="SSF161098">
    <property type="entry name" value="MetI-like"/>
    <property type="match status" value="1"/>
</dbReference>
<feature type="transmembrane region" description="Helical" evidence="7">
    <location>
        <begin position="364"/>
        <end position="383"/>
    </location>
</feature>
<dbReference type="Pfam" id="PF00528">
    <property type="entry name" value="BPD_transp_1"/>
    <property type="match status" value="1"/>
</dbReference>
<comment type="subcellular location">
    <subcellularLocation>
        <location evidence="1 7">Cell membrane</location>
        <topology evidence="1 7">Multi-pass membrane protein</topology>
    </subcellularLocation>
</comment>
<feature type="transmembrane region" description="Helical" evidence="7">
    <location>
        <begin position="71"/>
        <end position="95"/>
    </location>
</feature>
<dbReference type="InterPro" id="IPR050809">
    <property type="entry name" value="UgpAE/MalFG_permease"/>
</dbReference>